<dbReference type="Gene3D" id="3.30.470.10">
    <property type="match status" value="1"/>
</dbReference>
<keyword evidence="1" id="KW-1133">Transmembrane helix</keyword>
<keyword evidence="1" id="KW-0812">Transmembrane</keyword>
<dbReference type="Proteomes" id="UP000238296">
    <property type="component" value="Unassembled WGS sequence"/>
</dbReference>
<feature type="transmembrane region" description="Helical" evidence="1">
    <location>
        <begin position="20"/>
        <end position="41"/>
    </location>
</feature>
<sequence length="87" mass="9759">MADPYPQVFYRDALVPAAQAALGVATSAVLYGLSVYTVLPVRVDGRCSAFRLPEHYRRLVESCTIIGIDRFAAQWSYDASRRRCSSW</sequence>
<comment type="caution">
    <text evidence="2">The sequence shown here is derived from an EMBL/GenBank/DDBJ whole genome shotgun (WGS) entry which is preliminary data.</text>
</comment>
<dbReference type="EMBL" id="PPEA01000696">
    <property type="protein sequence ID" value="PQM44891.1"/>
    <property type="molecule type" value="Genomic_DNA"/>
</dbReference>
<proteinExistence type="predicted"/>
<dbReference type="InterPro" id="IPR043131">
    <property type="entry name" value="BCAT-like_N"/>
</dbReference>
<keyword evidence="1" id="KW-0472">Membrane</keyword>
<gene>
    <name evidence="2" type="ORF">C1Y40_04955</name>
</gene>
<reference evidence="2 3" key="1">
    <citation type="journal article" date="2017" name="Int. J. Syst. Evol. Microbiol.">
        <title>Mycobacterium talmoniae sp. nov., a slowly growing mycobacterium isolated from human respiratory samples.</title>
        <authorList>
            <person name="Davidson R.M."/>
            <person name="DeGroote M.A."/>
            <person name="Marola J.L."/>
            <person name="Buss S."/>
            <person name="Jones V."/>
            <person name="McNeil M.R."/>
            <person name="Freifeld A.G."/>
            <person name="Elaine Epperson L."/>
            <person name="Hasan N.A."/>
            <person name="Jackson M."/>
            <person name="Iwen P.C."/>
            <person name="Salfinger M."/>
            <person name="Strong M."/>
        </authorList>
    </citation>
    <scope>NUCLEOTIDE SEQUENCE [LARGE SCALE GENOMIC DNA]</scope>
    <source>
        <strain evidence="2 3">ATCC BAA-2683</strain>
    </source>
</reference>
<dbReference type="AlphaFoldDB" id="A0A2S8BDZ9"/>
<name>A0A2S8BDZ9_9MYCO</name>
<evidence type="ECO:0000313" key="3">
    <source>
        <dbReference type="Proteomes" id="UP000238296"/>
    </source>
</evidence>
<accession>A0A2S8BDZ9</accession>
<protein>
    <submittedName>
        <fullName evidence="2">Uncharacterized protein</fullName>
    </submittedName>
</protein>
<dbReference type="GO" id="GO:0003824">
    <property type="term" value="F:catalytic activity"/>
    <property type="evidence" value="ECO:0007669"/>
    <property type="project" value="InterPro"/>
</dbReference>
<dbReference type="SUPFAM" id="SSF56752">
    <property type="entry name" value="D-aminoacid aminotransferase-like PLP-dependent enzymes"/>
    <property type="match status" value="1"/>
</dbReference>
<organism evidence="2 3">
    <name type="scientific">Mycobacterium talmoniae</name>
    <dbReference type="NCBI Taxonomy" id="1858794"/>
    <lineage>
        <taxon>Bacteria</taxon>
        <taxon>Bacillati</taxon>
        <taxon>Actinomycetota</taxon>
        <taxon>Actinomycetes</taxon>
        <taxon>Mycobacteriales</taxon>
        <taxon>Mycobacteriaceae</taxon>
        <taxon>Mycobacterium</taxon>
    </lineage>
</organism>
<evidence type="ECO:0000256" key="1">
    <source>
        <dbReference type="SAM" id="Phobius"/>
    </source>
</evidence>
<evidence type="ECO:0000313" key="2">
    <source>
        <dbReference type="EMBL" id="PQM44891.1"/>
    </source>
</evidence>
<dbReference type="InterPro" id="IPR036038">
    <property type="entry name" value="Aminotransferase-like"/>
</dbReference>